<sequence>MMINTKIKEEIKKQARLELARRDFFEYCKLTASDFYKEDRFFLKDMCNQLQGFYEGTKPEDKIMVMTLPPRHGKSRTAGKLTEWVFGKNNHEKVMTGSYNENLSGTFAKSVRDTIASEKTEGIIVYNDIFPNTKIKYGEASANKWALEGSNQANYLATSPTGTATGFGCTLMIIDDLIKNVQEAYNENVLQKQIDWFNNTMMSRTETGFKLIIIMTRWASNDLAGYVLENFDNVRHINYQAVQKDGSMLCNEILNKEDYLLKTKNMNKDIIYANYQQEPIDVKNRLYSGFKTYDKLPPAHYIMNYTDTADEGEDYLCSIDYQMYNNSYYILDVIYTQESMETTEPTVAQMLTKDKVGYANIESNNGGRGFARNVKEELKKLKNYHTKINPFHQSENKIARILSNSTAVMNNIYFPLNWEDRWPEFAKHLKHYLRSGKNEHDDAEDCLTGVYEHPKPNTISFGYNNIV</sequence>
<evidence type="ECO:0000313" key="3">
    <source>
        <dbReference type="Proteomes" id="UP000824093"/>
    </source>
</evidence>
<evidence type="ECO:0000259" key="1">
    <source>
        <dbReference type="Pfam" id="PF22530"/>
    </source>
</evidence>
<dbReference type="AlphaFoldDB" id="A0A9D1M072"/>
<reference evidence="2" key="2">
    <citation type="journal article" date="2021" name="PeerJ">
        <title>Extensive microbial diversity within the chicken gut microbiome revealed by metagenomics and culture.</title>
        <authorList>
            <person name="Gilroy R."/>
            <person name="Ravi A."/>
            <person name="Getino M."/>
            <person name="Pursley I."/>
            <person name="Horton D.L."/>
            <person name="Alikhan N.F."/>
            <person name="Baker D."/>
            <person name="Gharbi K."/>
            <person name="Hall N."/>
            <person name="Watson M."/>
            <person name="Adriaenssens E.M."/>
            <person name="Foster-Nyarko E."/>
            <person name="Jarju S."/>
            <person name="Secka A."/>
            <person name="Antonio M."/>
            <person name="Oren A."/>
            <person name="Chaudhuri R.R."/>
            <person name="La Ragione R."/>
            <person name="Hildebrand F."/>
            <person name="Pallen M.J."/>
        </authorList>
    </citation>
    <scope>NUCLEOTIDE SEQUENCE</scope>
    <source>
        <strain evidence="2">CHK195-15760</strain>
    </source>
</reference>
<name>A0A9D1M072_9FIRM</name>
<protein>
    <submittedName>
        <fullName evidence="2">Phage terminase large subunit</fullName>
    </submittedName>
</protein>
<dbReference type="Pfam" id="PF22530">
    <property type="entry name" value="Terminase-T7_RNaseH-like"/>
    <property type="match status" value="1"/>
</dbReference>
<organism evidence="2 3">
    <name type="scientific">Candidatus Merdicola faecigallinarum</name>
    <dbReference type="NCBI Taxonomy" id="2840862"/>
    <lineage>
        <taxon>Bacteria</taxon>
        <taxon>Bacillati</taxon>
        <taxon>Bacillota</taxon>
        <taxon>Clostridia</taxon>
        <taxon>Candidatus Merdicola</taxon>
    </lineage>
</organism>
<accession>A0A9D1M072</accession>
<evidence type="ECO:0000313" key="2">
    <source>
        <dbReference type="EMBL" id="HIU51418.1"/>
    </source>
</evidence>
<dbReference type="InterPro" id="IPR006517">
    <property type="entry name" value="Phage_terminase_lsu-like_C"/>
</dbReference>
<dbReference type="NCBIfam" id="TIGR01630">
    <property type="entry name" value="psiM2_ORF9"/>
    <property type="match status" value="1"/>
</dbReference>
<dbReference type="EMBL" id="DVNH01000016">
    <property type="protein sequence ID" value="HIU51418.1"/>
    <property type="molecule type" value="Genomic_DNA"/>
</dbReference>
<proteinExistence type="predicted"/>
<dbReference type="Proteomes" id="UP000824093">
    <property type="component" value="Unassembled WGS sequence"/>
</dbReference>
<dbReference type="InterPro" id="IPR054762">
    <property type="entry name" value="Gp19_RNaseH-like"/>
</dbReference>
<feature type="domain" description="Terminase large subunit ribonuclease H-like" evidence="1">
    <location>
        <begin position="307"/>
        <end position="410"/>
    </location>
</feature>
<comment type="caution">
    <text evidence="2">The sequence shown here is derived from an EMBL/GenBank/DDBJ whole genome shotgun (WGS) entry which is preliminary data.</text>
</comment>
<reference evidence="2" key="1">
    <citation type="submission" date="2020-10" db="EMBL/GenBank/DDBJ databases">
        <authorList>
            <person name="Gilroy R."/>
        </authorList>
    </citation>
    <scope>NUCLEOTIDE SEQUENCE</scope>
    <source>
        <strain evidence="2">CHK195-15760</strain>
    </source>
</reference>
<gene>
    <name evidence="2" type="primary">terL</name>
    <name evidence="2" type="ORF">IAB70_02150</name>
</gene>